<comment type="caution">
    <text evidence="2">The sequence shown here is derived from an EMBL/GenBank/DDBJ whole genome shotgun (WGS) entry which is preliminary data.</text>
</comment>
<dbReference type="EMBL" id="PKPP01001492">
    <property type="protein sequence ID" value="PWA82240.1"/>
    <property type="molecule type" value="Genomic_DNA"/>
</dbReference>
<feature type="region of interest" description="Disordered" evidence="1">
    <location>
        <begin position="403"/>
        <end position="433"/>
    </location>
</feature>
<dbReference type="PANTHER" id="PTHR47165">
    <property type="entry name" value="OS03G0429900 PROTEIN"/>
    <property type="match status" value="1"/>
</dbReference>
<protein>
    <submittedName>
        <fullName evidence="2">Replication protein A 70 kDa DNA-binding subunit</fullName>
    </submittedName>
</protein>
<accession>A0A2U1P935</accession>
<dbReference type="SUPFAM" id="SSF50249">
    <property type="entry name" value="Nucleic acid-binding proteins"/>
    <property type="match status" value="2"/>
</dbReference>
<dbReference type="AlphaFoldDB" id="A0A2U1P935"/>
<sequence length="519" mass="59246">MNTLTQITARKEKVVDMIHLQSTNAKNSKVSCSKNKGVHNANVFLLLMTTEAHIKDLKPRDRNKILEGKIYRAWIHRDPPDTTDKGYRAILLDKQVSCSKNKGVHNTNVFLILMTTEAHIKDLKPRDRNKILEGKIYRAWIHRDPPDTTDKGYRAILLDKQGDAIQANINAEDINHFTNIVIPGKTYRISGFTCIDRDNWQQTLRNPTSLSFTRFFTTFHPIEDVGFPNHYFNFISYNELPYRVVDPRDKPKKPYPILTDYIGCYINSGEKEKIGNPNRNQLTLWADLAEKFNKDTIDALEKPIIIAVTSYRVSRYSNNLQLSSTPATYFYINPKIPQLEQYRAEYRELHNLKPPLPVVRQPFQDREQEKNAKQGPSCHPDTRKPANSFTVKQGTANFILNEILDKPDPPKQLETKSPGSTSTDPPHQPIECAPNTAKADVSLSASPFPSDLLAIQTEEETHGKQQPQEKTTVDSTRPPTVSSSQITSKKEMTETSEHKTANRPLFQSKPSDTKKNKKE</sequence>
<evidence type="ECO:0000313" key="3">
    <source>
        <dbReference type="Proteomes" id="UP000245207"/>
    </source>
</evidence>
<evidence type="ECO:0000256" key="1">
    <source>
        <dbReference type="SAM" id="MobiDB-lite"/>
    </source>
</evidence>
<dbReference type="InterPro" id="IPR012340">
    <property type="entry name" value="NA-bd_OB-fold"/>
</dbReference>
<evidence type="ECO:0000313" key="2">
    <source>
        <dbReference type="EMBL" id="PWA82240.1"/>
    </source>
</evidence>
<dbReference type="Proteomes" id="UP000245207">
    <property type="component" value="Unassembled WGS sequence"/>
</dbReference>
<reference evidence="2 3" key="1">
    <citation type="journal article" date="2018" name="Mol. Plant">
        <title>The genome of Artemisia annua provides insight into the evolution of Asteraceae family and artemisinin biosynthesis.</title>
        <authorList>
            <person name="Shen Q."/>
            <person name="Zhang L."/>
            <person name="Liao Z."/>
            <person name="Wang S."/>
            <person name="Yan T."/>
            <person name="Shi P."/>
            <person name="Liu M."/>
            <person name="Fu X."/>
            <person name="Pan Q."/>
            <person name="Wang Y."/>
            <person name="Lv Z."/>
            <person name="Lu X."/>
            <person name="Zhang F."/>
            <person name="Jiang W."/>
            <person name="Ma Y."/>
            <person name="Chen M."/>
            <person name="Hao X."/>
            <person name="Li L."/>
            <person name="Tang Y."/>
            <person name="Lv G."/>
            <person name="Zhou Y."/>
            <person name="Sun X."/>
            <person name="Brodelius P.E."/>
            <person name="Rose J.K.C."/>
            <person name="Tang K."/>
        </authorList>
    </citation>
    <scope>NUCLEOTIDE SEQUENCE [LARGE SCALE GENOMIC DNA]</scope>
    <source>
        <strain evidence="3">cv. Huhao1</strain>
        <tissue evidence="2">Leaf</tissue>
    </source>
</reference>
<feature type="compositionally biased region" description="Polar residues" evidence="1">
    <location>
        <begin position="415"/>
        <end position="425"/>
    </location>
</feature>
<feature type="compositionally biased region" description="Basic and acidic residues" evidence="1">
    <location>
        <begin position="403"/>
        <end position="414"/>
    </location>
</feature>
<keyword evidence="3" id="KW-1185">Reference proteome</keyword>
<dbReference type="Gene3D" id="2.40.50.140">
    <property type="entry name" value="Nucleic acid-binding proteins"/>
    <property type="match status" value="2"/>
</dbReference>
<feature type="compositionally biased region" description="Polar residues" evidence="1">
    <location>
        <begin position="464"/>
        <end position="487"/>
    </location>
</feature>
<dbReference type="PANTHER" id="PTHR47165:SF4">
    <property type="entry name" value="OS03G0429900 PROTEIN"/>
    <property type="match status" value="1"/>
</dbReference>
<organism evidence="2 3">
    <name type="scientific">Artemisia annua</name>
    <name type="common">Sweet wormwood</name>
    <dbReference type="NCBI Taxonomy" id="35608"/>
    <lineage>
        <taxon>Eukaryota</taxon>
        <taxon>Viridiplantae</taxon>
        <taxon>Streptophyta</taxon>
        <taxon>Embryophyta</taxon>
        <taxon>Tracheophyta</taxon>
        <taxon>Spermatophyta</taxon>
        <taxon>Magnoliopsida</taxon>
        <taxon>eudicotyledons</taxon>
        <taxon>Gunneridae</taxon>
        <taxon>Pentapetalae</taxon>
        <taxon>asterids</taxon>
        <taxon>campanulids</taxon>
        <taxon>Asterales</taxon>
        <taxon>Asteraceae</taxon>
        <taxon>Asteroideae</taxon>
        <taxon>Anthemideae</taxon>
        <taxon>Artemisiinae</taxon>
        <taxon>Artemisia</taxon>
    </lineage>
</organism>
<feature type="region of interest" description="Disordered" evidence="1">
    <location>
        <begin position="452"/>
        <end position="519"/>
    </location>
</feature>
<gene>
    <name evidence="2" type="ORF">CTI12_AA179220</name>
</gene>
<feature type="compositionally biased region" description="Basic and acidic residues" evidence="1">
    <location>
        <begin position="488"/>
        <end position="500"/>
    </location>
</feature>
<dbReference type="CDD" id="cd04481">
    <property type="entry name" value="RPA1_DBD_B_like"/>
    <property type="match status" value="1"/>
</dbReference>
<keyword evidence="2" id="KW-0238">DNA-binding</keyword>
<dbReference type="GO" id="GO:0003677">
    <property type="term" value="F:DNA binding"/>
    <property type="evidence" value="ECO:0007669"/>
    <property type="project" value="UniProtKB-KW"/>
</dbReference>
<name>A0A2U1P935_ARTAN</name>
<dbReference type="STRING" id="35608.A0A2U1P935"/>
<proteinExistence type="predicted"/>
<feature type="region of interest" description="Disordered" evidence="1">
    <location>
        <begin position="364"/>
        <end position="390"/>
    </location>
</feature>